<dbReference type="InterPro" id="IPR021109">
    <property type="entry name" value="Peptidase_aspartic_dom_sf"/>
</dbReference>
<protein>
    <recommendedName>
        <fullName evidence="7">Peptidase A2 domain-containing protein</fullName>
    </recommendedName>
</protein>
<accession>A0ABR3MDW2</accession>
<evidence type="ECO:0000256" key="2">
    <source>
        <dbReference type="ARBA" id="ARBA00022695"/>
    </source>
</evidence>
<keyword evidence="2" id="KW-0548">Nucleotidyltransferase</keyword>
<keyword evidence="6" id="KW-1185">Reference proteome</keyword>
<reference evidence="5 6" key="1">
    <citation type="submission" date="2023-09" db="EMBL/GenBank/DDBJ databases">
        <authorList>
            <person name="Wang M."/>
        </authorList>
    </citation>
    <scope>NUCLEOTIDE SEQUENCE [LARGE SCALE GENOMIC DNA]</scope>
    <source>
        <strain evidence="5">GT-2023</strain>
        <tissue evidence="5">Liver</tissue>
    </source>
</reference>
<evidence type="ECO:0000256" key="4">
    <source>
        <dbReference type="ARBA" id="ARBA00022759"/>
    </source>
</evidence>
<dbReference type="InterPro" id="IPR043502">
    <property type="entry name" value="DNA/RNA_pol_sf"/>
</dbReference>
<dbReference type="PANTHER" id="PTHR37984:SF5">
    <property type="entry name" value="PROTEIN NYNRIN-LIKE"/>
    <property type="match status" value="1"/>
</dbReference>
<dbReference type="PANTHER" id="PTHR37984">
    <property type="entry name" value="PROTEIN CBG26694"/>
    <property type="match status" value="1"/>
</dbReference>
<keyword evidence="4" id="KW-0255">Endonuclease</keyword>
<name>A0ABR3MDW2_9TELE</name>
<dbReference type="SUPFAM" id="SSF56672">
    <property type="entry name" value="DNA/RNA polymerases"/>
    <property type="match status" value="1"/>
</dbReference>
<dbReference type="Gene3D" id="3.10.10.10">
    <property type="entry name" value="HIV Type 1 Reverse Transcriptase, subunit A, domain 1"/>
    <property type="match status" value="1"/>
</dbReference>
<dbReference type="Proteomes" id="UP001558613">
    <property type="component" value="Unassembled WGS sequence"/>
</dbReference>
<dbReference type="Gene3D" id="2.40.70.10">
    <property type="entry name" value="Acid Proteases"/>
    <property type="match status" value="1"/>
</dbReference>
<dbReference type="InterPro" id="IPR050951">
    <property type="entry name" value="Retrovirus_Pol_polyprotein"/>
</dbReference>
<gene>
    <name evidence="5" type="ORF">QQF64_006038</name>
</gene>
<dbReference type="EMBL" id="JAYMGO010000013">
    <property type="protein sequence ID" value="KAL1263299.1"/>
    <property type="molecule type" value="Genomic_DNA"/>
</dbReference>
<keyword evidence="1" id="KW-0808">Transferase</keyword>
<proteinExistence type="predicted"/>
<evidence type="ECO:0000256" key="3">
    <source>
        <dbReference type="ARBA" id="ARBA00022722"/>
    </source>
</evidence>
<sequence length="269" mass="29469">MIVSSYNWKQFNNSTGPDGAKVKATPHADLHNLPVHVHVTVADLSSTQLIFLDALLRMWCAGTVTRRDILERHVVEKKWICASTGLQQDIQLMVDTGSAVSILPMSKYTGFFSQAPLSPPKLSLVSFGDNAIEVKGCLPASISYGGYCTTTDLYIVQKGSAVLGRDLFTGLCLQLCDGQVSTDQCVHPVSSIDAKLENKLGCVRGFVHRVHVRSGVQPVQQKLRRLPFSIRGEVSKELQKLIQQDVIEPVDASEWVSPIVVTRKKDGGI</sequence>
<evidence type="ECO:0008006" key="7">
    <source>
        <dbReference type="Google" id="ProtNLM"/>
    </source>
</evidence>
<keyword evidence="3" id="KW-0540">Nuclease</keyword>
<keyword evidence="4" id="KW-0378">Hydrolase</keyword>
<dbReference type="SUPFAM" id="SSF50630">
    <property type="entry name" value="Acid proteases"/>
    <property type="match status" value="1"/>
</dbReference>
<comment type="caution">
    <text evidence="5">The sequence shown here is derived from an EMBL/GenBank/DDBJ whole genome shotgun (WGS) entry which is preliminary data.</text>
</comment>
<evidence type="ECO:0000313" key="5">
    <source>
        <dbReference type="EMBL" id="KAL1263299.1"/>
    </source>
</evidence>
<evidence type="ECO:0000256" key="1">
    <source>
        <dbReference type="ARBA" id="ARBA00022679"/>
    </source>
</evidence>
<organism evidence="5 6">
    <name type="scientific">Cirrhinus molitorella</name>
    <name type="common">mud carp</name>
    <dbReference type="NCBI Taxonomy" id="172907"/>
    <lineage>
        <taxon>Eukaryota</taxon>
        <taxon>Metazoa</taxon>
        <taxon>Chordata</taxon>
        <taxon>Craniata</taxon>
        <taxon>Vertebrata</taxon>
        <taxon>Euteleostomi</taxon>
        <taxon>Actinopterygii</taxon>
        <taxon>Neopterygii</taxon>
        <taxon>Teleostei</taxon>
        <taxon>Ostariophysi</taxon>
        <taxon>Cypriniformes</taxon>
        <taxon>Cyprinidae</taxon>
        <taxon>Labeoninae</taxon>
        <taxon>Labeonini</taxon>
        <taxon>Cirrhinus</taxon>
    </lineage>
</organism>
<evidence type="ECO:0000313" key="6">
    <source>
        <dbReference type="Proteomes" id="UP001558613"/>
    </source>
</evidence>